<dbReference type="EMBL" id="KN817522">
    <property type="protein sequence ID" value="KJA28211.1"/>
    <property type="molecule type" value="Genomic_DNA"/>
</dbReference>
<dbReference type="STRING" id="945553.A0A0D2PID9"/>
<evidence type="ECO:0000256" key="3">
    <source>
        <dbReference type="ARBA" id="ARBA00022827"/>
    </source>
</evidence>
<evidence type="ECO:0000259" key="5">
    <source>
        <dbReference type="Pfam" id="PF01494"/>
    </source>
</evidence>
<dbReference type="InterPro" id="IPR050641">
    <property type="entry name" value="RIFMO-like"/>
</dbReference>
<organism evidence="6 7">
    <name type="scientific">Hypholoma sublateritium (strain FD-334 SS-4)</name>
    <dbReference type="NCBI Taxonomy" id="945553"/>
    <lineage>
        <taxon>Eukaryota</taxon>
        <taxon>Fungi</taxon>
        <taxon>Dikarya</taxon>
        <taxon>Basidiomycota</taxon>
        <taxon>Agaricomycotina</taxon>
        <taxon>Agaricomycetes</taxon>
        <taxon>Agaricomycetidae</taxon>
        <taxon>Agaricales</taxon>
        <taxon>Agaricineae</taxon>
        <taxon>Strophariaceae</taxon>
        <taxon>Hypholoma</taxon>
    </lineage>
</organism>
<dbReference type="InterPro" id="IPR002938">
    <property type="entry name" value="FAD-bd"/>
</dbReference>
<dbReference type="InterPro" id="IPR036188">
    <property type="entry name" value="FAD/NAD-bd_sf"/>
</dbReference>
<evidence type="ECO:0000256" key="1">
    <source>
        <dbReference type="ARBA" id="ARBA00001974"/>
    </source>
</evidence>
<evidence type="ECO:0000313" key="7">
    <source>
        <dbReference type="Proteomes" id="UP000054270"/>
    </source>
</evidence>
<keyword evidence="3" id="KW-0274">FAD</keyword>
<dbReference type="Gene3D" id="3.30.70.2450">
    <property type="match status" value="1"/>
</dbReference>
<gene>
    <name evidence="6" type="ORF">HYPSUDRAFT_34602</name>
</gene>
<proteinExistence type="predicted"/>
<dbReference type="PANTHER" id="PTHR43004">
    <property type="entry name" value="TRK SYSTEM POTASSIUM UPTAKE PROTEIN"/>
    <property type="match status" value="1"/>
</dbReference>
<evidence type="ECO:0000256" key="4">
    <source>
        <dbReference type="ARBA" id="ARBA00023002"/>
    </source>
</evidence>
<keyword evidence="4" id="KW-0560">Oxidoreductase</keyword>
<dbReference type="PANTHER" id="PTHR43004:SF19">
    <property type="entry name" value="BINDING MONOOXYGENASE, PUTATIVE (JCVI)-RELATED"/>
    <property type="match status" value="1"/>
</dbReference>
<protein>
    <recommendedName>
        <fullName evidence="5">FAD-binding domain-containing protein</fullName>
    </recommendedName>
</protein>
<sequence>MDEVAKILISGAGPSGLVLALSLRKNGIPVRIIDKEFGPRIGERGAGVSPRSLELHKILGTFSEVYGDGKPIPLRREYDPLDGHKPVKTFPMLPSSDSSAGVPHPNFVLLGQNHHERILRSHLKELGTTVEFGAELRNFTQSSGKVHVEIVHHIADGKEEIEQTAVAWLVGTDGAHSVVRKSLGLDFMGETLEDIETVIGDFRISGSSREYWEHWGDRKSSVTYLRPSAQESDVSTFLIAGKINREITSDPQTIIQAFYNISGRRDIVIKDVIWSSRYRANIRMVKQVRVGRVFIAGDAAHCHSPMGGQGLNSSIQDSFNLSWKLALVEKGYAQESLLDTYAEERLPVIAEMLNKTTELLTDRFGEAAPQPSRTEKIRADMTQLGVNYRGSSIILREGAESGSIQNIGYSKESVDAALPGDRAPEAPGLIDVADTPALTVYGLLSPRRHSVLIFSDGFSDKDLDAISDLLHQQSKDTVYGILIQSLQTPRVGHNDKFDRVLSDNAGHAYATYRVTGPCIVVVRPDGVIGARVAEPSGVVQYFKGVFNV</sequence>
<accession>A0A0D2PID9</accession>
<comment type="cofactor">
    <cofactor evidence="1">
        <name>FAD</name>
        <dbReference type="ChEBI" id="CHEBI:57692"/>
    </cofactor>
</comment>
<dbReference type="Gene3D" id="3.40.30.120">
    <property type="match status" value="1"/>
</dbReference>
<evidence type="ECO:0000313" key="6">
    <source>
        <dbReference type="EMBL" id="KJA28211.1"/>
    </source>
</evidence>
<dbReference type="PRINTS" id="PR00420">
    <property type="entry name" value="RNGMNOXGNASE"/>
</dbReference>
<name>A0A0D2PID9_HYPSF</name>
<dbReference type="OrthoDB" id="2690153at2759"/>
<dbReference type="Proteomes" id="UP000054270">
    <property type="component" value="Unassembled WGS sequence"/>
</dbReference>
<keyword evidence="7" id="KW-1185">Reference proteome</keyword>
<dbReference type="AlphaFoldDB" id="A0A0D2PID9"/>
<reference evidence="7" key="1">
    <citation type="submission" date="2014-04" db="EMBL/GenBank/DDBJ databases">
        <title>Evolutionary Origins and Diversification of the Mycorrhizal Mutualists.</title>
        <authorList>
            <consortium name="DOE Joint Genome Institute"/>
            <consortium name="Mycorrhizal Genomics Consortium"/>
            <person name="Kohler A."/>
            <person name="Kuo A."/>
            <person name="Nagy L.G."/>
            <person name="Floudas D."/>
            <person name="Copeland A."/>
            <person name="Barry K.W."/>
            <person name="Cichocki N."/>
            <person name="Veneault-Fourrey C."/>
            <person name="LaButti K."/>
            <person name="Lindquist E.A."/>
            <person name="Lipzen A."/>
            <person name="Lundell T."/>
            <person name="Morin E."/>
            <person name="Murat C."/>
            <person name="Riley R."/>
            <person name="Ohm R."/>
            <person name="Sun H."/>
            <person name="Tunlid A."/>
            <person name="Henrissat B."/>
            <person name="Grigoriev I.V."/>
            <person name="Hibbett D.S."/>
            <person name="Martin F."/>
        </authorList>
    </citation>
    <scope>NUCLEOTIDE SEQUENCE [LARGE SCALE GENOMIC DNA]</scope>
    <source>
        <strain evidence="7">FD-334 SS-4</strain>
    </source>
</reference>
<dbReference type="GO" id="GO:0071949">
    <property type="term" value="F:FAD binding"/>
    <property type="evidence" value="ECO:0007669"/>
    <property type="project" value="InterPro"/>
</dbReference>
<dbReference type="Pfam" id="PF01494">
    <property type="entry name" value="FAD_binding_3"/>
    <property type="match status" value="1"/>
</dbReference>
<dbReference type="GO" id="GO:0016709">
    <property type="term" value="F:oxidoreductase activity, acting on paired donors, with incorporation or reduction of molecular oxygen, NAD(P)H as one donor, and incorporation of one atom of oxygen"/>
    <property type="evidence" value="ECO:0007669"/>
    <property type="project" value="UniProtKB-ARBA"/>
</dbReference>
<dbReference type="SUPFAM" id="SSF51905">
    <property type="entry name" value="FAD/NAD(P)-binding domain"/>
    <property type="match status" value="1"/>
</dbReference>
<dbReference type="Gene3D" id="3.50.50.60">
    <property type="entry name" value="FAD/NAD(P)-binding domain"/>
    <property type="match status" value="1"/>
</dbReference>
<keyword evidence="2" id="KW-0285">Flavoprotein</keyword>
<feature type="domain" description="FAD-binding" evidence="5">
    <location>
        <begin position="6"/>
        <end position="355"/>
    </location>
</feature>
<dbReference type="OMA" id="NCHAYAG"/>
<evidence type="ECO:0000256" key="2">
    <source>
        <dbReference type="ARBA" id="ARBA00022630"/>
    </source>
</evidence>